<organism evidence="2 3">
    <name type="scientific">Aspergillus mulundensis</name>
    <dbReference type="NCBI Taxonomy" id="1810919"/>
    <lineage>
        <taxon>Eukaryota</taxon>
        <taxon>Fungi</taxon>
        <taxon>Dikarya</taxon>
        <taxon>Ascomycota</taxon>
        <taxon>Pezizomycotina</taxon>
        <taxon>Eurotiomycetes</taxon>
        <taxon>Eurotiomycetidae</taxon>
        <taxon>Eurotiales</taxon>
        <taxon>Aspergillaceae</taxon>
        <taxon>Aspergillus</taxon>
        <taxon>Aspergillus subgen. Nidulantes</taxon>
    </lineage>
</organism>
<name>A0A3D8SL56_9EURO</name>
<reference evidence="2 3" key="1">
    <citation type="journal article" date="2018" name="IMA Fungus">
        <title>IMA Genome-F 9: Draft genome sequence of Annulohypoxylon stygium, Aspergillus mulundensis, Berkeleyomyces basicola (syn. Thielaviopsis basicola), Ceratocystis smalleyi, two Cercospora beticola strains, Coleophoma cylindrospora, Fusarium fracticaudum, Phialophora cf. hyalina, and Morchella septimelata.</title>
        <authorList>
            <person name="Wingfield B.D."/>
            <person name="Bills G.F."/>
            <person name="Dong Y."/>
            <person name="Huang W."/>
            <person name="Nel W.J."/>
            <person name="Swalarsk-Parry B.S."/>
            <person name="Vaghefi N."/>
            <person name="Wilken P.M."/>
            <person name="An Z."/>
            <person name="de Beer Z.W."/>
            <person name="De Vos L."/>
            <person name="Chen L."/>
            <person name="Duong T.A."/>
            <person name="Gao Y."/>
            <person name="Hammerbacher A."/>
            <person name="Kikkert J.R."/>
            <person name="Li Y."/>
            <person name="Li H."/>
            <person name="Li K."/>
            <person name="Li Q."/>
            <person name="Liu X."/>
            <person name="Ma X."/>
            <person name="Naidoo K."/>
            <person name="Pethybridge S.J."/>
            <person name="Sun J."/>
            <person name="Steenkamp E.T."/>
            <person name="van der Nest M.A."/>
            <person name="van Wyk S."/>
            <person name="Wingfield M.J."/>
            <person name="Xiong C."/>
            <person name="Yue Q."/>
            <person name="Zhang X."/>
        </authorList>
    </citation>
    <scope>NUCLEOTIDE SEQUENCE [LARGE SCALE GENOMIC DNA]</scope>
    <source>
        <strain evidence="2 3">DSM 5745</strain>
    </source>
</reference>
<feature type="region of interest" description="Disordered" evidence="1">
    <location>
        <begin position="18"/>
        <end position="37"/>
    </location>
</feature>
<proteinExistence type="predicted"/>
<sequence length="333" mass="36879">MAPFKPLLPNIPTSHARKATYKPSTTELEPRENAPLPIRRPSPTVILRDGLTLSTWLLVGGVLQGLAIRTMGYKSLLPAALILSYRALDTALMTLSLKKNHYMDDVIMRKYSAQYPTNGSFASTTNPNTGQEDGDPASTPLVVFHLGAKCNHPLGLLAPGFKELGDWAERLYESLRVNPSKYGLLGMTRFVGAAEASGNETLSVMYFRDYEGLHAFAHDLMHAESVRWWSGIVKRHPHLAIWHETYVVPRGCWENIYAQAGVTGMGDTFFPVVDKEGDGEVKEWARGVVDARGGALRTGSRRLRMAHLEEKEKELEGYYDMTDGGGAFDEVAQ</sequence>
<evidence type="ECO:0000256" key="1">
    <source>
        <dbReference type="SAM" id="MobiDB-lite"/>
    </source>
</evidence>
<gene>
    <name evidence="2" type="ORF">DSM5745_03699</name>
</gene>
<evidence type="ECO:0000313" key="2">
    <source>
        <dbReference type="EMBL" id="RDW87057.1"/>
    </source>
</evidence>
<dbReference type="OrthoDB" id="3202396at2759"/>
<dbReference type="InterPro" id="IPR025444">
    <property type="entry name" value="Monooxy_af470"/>
</dbReference>
<dbReference type="EMBL" id="PVWQ01000003">
    <property type="protein sequence ID" value="RDW87057.1"/>
    <property type="molecule type" value="Genomic_DNA"/>
</dbReference>
<dbReference type="GeneID" id="38114069"/>
<accession>A0A3D8SL56</accession>
<protein>
    <submittedName>
        <fullName evidence="2">Uncharacterized protein</fullName>
    </submittedName>
</protein>
<dbReference type="Proteomes" id="UP000256690">
    <property type="component" value="Unassembled WGS sequence"/>
</dbReference>
<dbReference type="Pfam" id="PF13826">
    <property type="entry name" value="Monooxy_af470-like"/>
    <property type="match status" value="1"/>
</dbReference>
<dbReference type="RefSeq" id="XP_026606581.1">
    <property type="nucleotide sequence ID" value="XM_026745715.1"/>
</dbReference>
<dbReference type="AlphaFoldDB" id="A0A3D8SL56"/>
<dbReference type="STRING" id="1810919.A0A3D8SL56"/>
<evidence type="ECO:0000313" key="3">
    <source>
        <dbReference type="Proteomes" id="UP000256690"/>
    </source>
</evidence>
<keyword evidence="3" id="KW-1185">Reference proteome</keyword>
<comment type="caution">
    <text evidence="2">The sequence shown here is derived from an EMBL/GenBank/DDBJ whole genome shotgun (WGS) entry which is preliminary data.</text>
</comment>